<evidence type="ECO:0000259" key="20">
    <source>
        <dbReference type="PROSITE" id="PS50113"/>
    </source>
</evidence>
<keyword evidence="13" id="KW-1133">Transmembrane helix</keyword>
<evidence type="ECO:0000256" key="16">
    <source>
        <dbReference type="PROSITE-ProRule" id="PRU00169"/>
    </source>
</evidence>
<feature type="domain" description="Response regulatory" evidence="18">
    <location>
        <begin position="6"/>
        <end position="121"/>
    </location>
</feature>
<reference evidence="21 22" key="1">
    <citation type="submission" date="2020-08" db="EMBL/GenBank/DDBJ databases">
        <title>Genomic Encyclopedia of Type Strains, Phase IV (KMG-IV): sequencing the most valuable type-strain genomes for metagenomic binning, comparative biology and taxonomic classification.</title>
        <authorList>
            <person name="Goeker M."/>
        </authorList>
    </citation>
    <scope>NUCLEOTIDE SEQUENCE [LARGE SCALE GENOMIC DNA]</scope>
    <source>
        <strain evidence="21 22">DSM 12252</strain>
    </source>
</reference>
<dbReference type="NCBIfam" id="TIGR00229">
    <property type="entry name" value="sensory_box"/>
    <property type="match status" value="2"/>
</dbReference>
<sequence length="896" mass="99779">MSEPLNVLLLEDEPNDAELVLRALRQAGFEAAFQRVDTAHEFEQRLKSELDVILSDFDMPSFSAPQALEILKRSGMDIPFIIISGTIGEDVAVEMMRKGATDYLLKDRLGRLGISVRQALEQGRWRKERNKAAEVLMESKRFLQSTLNALTSHIAILDEQGTIIEVNAAWSRFARENDFRGPSRGVGDNYLALCDSSVGKYSDEAASVAAGIRAVMSGERREFQLEYPCHSPLEKRWFVVRVTQFSGVGPVRVVVAHENITERKLAEEALRESEERFRQIAENIQEVFWISDIEKEKVLYISPAYEHIWGRSCDSLLKAPRNWLEAIHPDDRDRVQHAASTRQRIGAYDEEYRILRPDGTLRWVRDRAFPVCNAAGKVYRIVGVAQDITEHKNARDRLHEQASLLDKARDAILVRHLEHGITYWNKSAEMLYGWTMEEVRGRQAADFLYRDQAAYQQAVGAVLAQGEWSGEIQQITKSGDAILVEGRWTLVRDEAGRPQAVLAINSDVTEKKKMEQQFLRAQRMESIGTLAGGIAHDLNNVLAPILMSIDLLRLTSRDERAKEVLSTIETSARRGADMVQQILSFARGVEGRRMLINIRTIIEDVQHLVQDTFPKDIRFQAEFDADLPLFSGDHTQVHQVLLNLCVNARDAMPKGGTLRVSAASLEVDSNYASMTQDSKPGRYVMIKVTDTGVGIPQNLLERIFDPFFTTKDLGKGTGLGLSTVLAIVKSHGGFLNVYSEPGNGTTFTACFPAAEGLNEGLAETPDEKHPRGNGELVLIVDDEAAVRTITQQTLESFGYRVLTASDGTEAVALYSMHRGDVAAVVTDMMMPVMGGQVTIQVLKRLDPDVKIIAASGLSSESSSTRAESLGVDLFLPKPFTAQTILAALKEVLRGQS</sequence>
<evidence type="ECO:0000256" key="13">
    <source>
        <dbReference type="ARBA" id="ARBA00022989"/>
    </source>
</evidence>
<dbReference type="SUPFAM" id="SSF55874">
    <property type="entry name" value="ATPase domain of HSP90 chaperone/DNA topoisomerase II/histidine kinase"/>
    <property type="match status" value="1"/>
</dbReference>
<dbReference type="GO" id="GO:0005886">
    <property type="term" value="C:plasma membrane"/>
    <property type="evidence" value="ECO:0007669"/>
    <property type="project" value="UniProtKB-SubCell"/>
</dbReference>
<keyword evidence="4" id="KW-1003">Cell membrane</keyword>
<dbReference type="InterPro" id="IPR001789">
    <property type="entry name" value="Sig_transdc_resp-reg_receiver"/>
</dbReference>
<dbReference type="PROSITE" id="PS50112">
    <property type="entry name" value="PAS"/>
    <property type="match status" value="2"/>
</dbReference>
<dbReference type="PRINTS" id="PR00344">
    <property type="entry name" value="BCTRLSENSOR"/>
</dbReference>
<keyword evidence="10" id="KW-0547">Nucleotide-binding</keyword>
<organism evidence="21 22">
    <name type="scientific">Prosthecobacter vanneervenii</name>
    <dbReference type="NCBI Taxonomy" id="48466"/>
    <lineage>
        <taxon>Bacteria</taxon>
        <taxon>Pseudomonadati</taxon>
        <taxon>Verrucomicrobiota</taxon>
        <taxon>Verrucomicrobiia</taxon>
        <taxon>Verrucomicrobiales</taxon>
        <taxon>Verrucomicrobiaceae</taxon>
        <taxon>Prosthecobacter</taxon>
    </lineage>
</organism>
<dbReference type="SMART" id="SM00086">
    <property type="entry name" value="PAC"/>
    <property type="match status" value="2"/>
</dbReference>
<dbReference type="EC" id="2.7.13.3" evidence="3"/>
<evidence type="ECO:0000256" key="11">
    <source>
        <dbReference type="ARBA" id="ARBA00022777"/>
    </source>
</evidence>
<dbReference type="SMART" id="SM00388">
    <property type="entry name" value="HisKA"/>
    <property type="match status" value="1"/>
</dbReference>
<dbReference type="InterPro" id="IPR000700">
    <property type="entry name" value="PAS-assoc_C"/>
</dbReference>
<dbReference type="Pfam" id="PF08448">
    <property type="entry name" value="PAS_4"/>
    <property type="match status" value="2"/>
</dbReference>
<comment type="catalytic activity">
    <reaction evidence="1">
        <text>ATP + protein L-histidine = ADP + protein N-phospho-L-histidine.</text>
        <dbReference type="EC" id="2.7.13.3"/>
    </reaction>
</comment>
<evidence type="ECO:0000259" key="18">
    <source>
        <dbReference type="PROSITE" id="PS50110"/>
    </source>
</evidence>
<dbReference type="CDD" id="cd00156">
    <property type="entry name" value="REC"/>
    <property type="match status" value="2"/>
</dbReference>
<feature type="domain" description="PAS" evidence="19">
    <location>
        <begin position="397"/>
        <end position="451"/>
    </location>
</feature>
<dbReference type="InterPro" id="IPR004358">
    <property type="entry name" value="Sig_transdc_His_kin-like_C"/>
</dbReference>
<dbReference type="PANTHER" id="PTHR43065:SF46">
    <property type="entry name" value="C4-DICARBOXYLATE TRANSPORT SENSOR PROTEIN DCTB"/>
    <property type="match status" value="1"/>
</dbReference>
<dbReference type="InterPro" id="IPR011006">
    <property type="entry name" value="CheY-like_superfamily"/>
</dbReference>
<dbReference type="Gene3D" id="3.40.50.2300">
    <property type="match status" value="2"/>
</dbReference>
<dbReference type="InterPro" id="IPR005467">
    <property type="entry name" value="His_kinase_dom"/>
</dbReference>
<feature type="domain" description="PAS" evidence="19">
    <location>
        <begin position="273"/>
        <end position="336"/>
    </location>
</feature>
<evidence type="ECO:0000256" key="12">
    <source>
        <dbReference type="ARBA" id="ARBA00022840"/>
    </source>
</evidence>
<dbReference type="Gene3D" id="3.30.450.20">
    <property type="entry name" value="PAS domain"/>
    <property type="match status" value="3"/>
</dbReference>
<evidence type="ECO:0000256" key="6">
    <source>
        <dbReference type="ARBA" id="ARBA00022553"/>
    </source>
</evidence>
<keyword evidence="12" id="KW-0067">ATP-binding</keyword>
<accession>A0A7W7YBP3</accession>
<evidence type="ECO:0000256" key="8">
    <source>
        <dbReference type="ARBA" id="ARBA00022692"/>
    </source>
</evidence>
<dbReference type="PANTHER" id="PTHR43065">
    <property type="entry name" value="SENSOR HISTIDINE KINASE"/>
    <property type="match status" value="1"/>
</dbReference>
<feature type="domain" description="Response regulatory" evidence="18">
    <location>
        <begin position="776"/>
        <end position="892"/>
    </location>
</feature>
<evidence type="ECO:0000256" key="3">
    <source>
        <dbReference type="ARBA" id="ARBA00012438"/>
    </source>
</evidence>
<dbReference type="SUPFAM" id="SSF55785">
    <property type="entry name" value="PYP-like sensor domain (PAS domain)"/>
    <property type="match status" value="3"/>
</dbReference>
<dbReference type="InterPro" id="IPR013655">
    <property type="entry name" value="PAS_fold_3"/>
</dbReference>
<dbReference type="Pfam" id="PF08447">
    <property type="entry name" value="PAS_3"/>
    <property type="match status" value="1"/>
</dbReference>
<name>A0A7W7YBP3_9BACT</name>
<dbReference type="Pfam" id="PF00072">
    <property type="entry name" value="Response_reg"/>
    <property type="match status" value="2"/>
</dbReference>
<evidence type="ECO:0000259" key="19">
    <source>
        <dbReference type="PROSITE" id="PS50112"/>
    </source>
</evidence>
<dbReference type="PROSITE" id="PS50113">
    <property type="entry name" value="PAC"/>
    <property type="match status" value="2"/>
</dbReference>
<evidence type="ECO:0000256" key="7">
    <source>
        <dbReference type="ARBA" id="ARBA00022679"/>
    </source>
</evidence>
<dbReference type="FunFam" id="2.10.70.100:FF:000001">
    <property type="entry name" value="Sensory transduction histidine kinase"/>
    <property type="match status" value="1"/>
</dbReference>
<dbReference type="RefSeq" id="WP_184339800.1">
    <property type="nucleotide sequence ID" value="NZ_JACHIG010000004.1"/>
</dbReference>
<dbReference type="Gene3D" id="1.10.287.130">
    <property type="match status" value="1"/>
</dbReference>
<dbReference type="SMART" id="SM00448">
    <property type="entry name" value="REC"/>
    <property type="match status" value="2"/>
</dbReference>
<dbReference type="PROSITE" id="PS50110">
    <property type="entry name" value="RESPONSE_REGULATORY"/>
    <property type="match status" value="2"/>
</dbReference>
<feature type="domain" description="PAC" evidence="20">
    <location>
        <begin position="468"/>
        <end position="520"/>
    </location>
</feature>
<feature type="modified residue" description="4-aspartylphosphate" evidence="16">
    <location>
        <position position="827"/>
    </location>
</feature>
<dbReference type="InterPro" id="IPR013656">
    <property type="entry name" value="PAS_4"/>
</dbReference>
<evidence type="ECO:0000313" key="22">
    <source>
        <dbReference type="Proteomes" id="UP000590740"/>
    </source>
</evidence>
<evidence type="ECO:0000313" key="21">
    <source>
        <dbReference type="EMBL" id="MBB5032895.1"/>
    </source>
</evidence>
<dbReference type="SUPFAM" id="SSF52172">
    <property type="entry name" value="CheY-like"/>
    <property type="match status" value="2"/>
</dbReference>
<keyword evidence="14" id="KW-0902">Two-component regulatory system</keyword>
<comment type="caution">
    <text evidence="21">The sequence shown here is derived from an EMBL/GenBank/DDBJ whole genome shotgun (WGS) entry which is preliminary data.</text>
</comment>
<dbReference type="EMBL" id="JACHIG010000004">
    <property type="protein sequence ID" value="MBB5032895.1"/>
    <property type="molecule type" value="Genomic_DNA"/>
</dbReference>
<keyword evidence="11" id="KW-0418">Kinase</keyword>
<dbReference type="InterPro" id="IPR001610">
    <property type="entry name" value="PAC"/>
</dbReference>
<keyword evidence="8" id="KW-0812">Transmembrane</keyword>
<keyword evidence="5" id="KW-0997">Cell inner membrane</keyword>
<keyword evidence="22" id="KW-1185">Reference proteome</keyword>
<dbReference type="AlphaFoldDB" id="A0A7W7YBP3"/>
<dbReference type="GO" id="GO:0000155">
    <property type="term" value="F:phosphorelay sensor kinase activity"/>
    <property type="evidence" value="ECO:0007669"/>
    <property type="project" value="InterPro"/>
</dbReference>
<feature type="domain" description="PAC" evidence="20">
    <location>
        <begin position="348"/>
        <end position="400"/>
    </location>
</feature>
<dbReference type="InterPro" id="IPR036890">
    <property type="entry name" value="HATPase_C_sf"/>
</dbReference>
<dbReference type="SMART" id="SM00387">
    <property type="entry name" value="HATPase_c"/>
    <property type="match status" value="1"/>
</dbReference>
<evidence type="ECO:0000256" key="10">
    <source>
        <dbReference type="ARBA" id="ARBA00022741"/>
    </source>
</evidence>
<evidence type="ECO:0000256" key="14">
    <source>
        <dbReference type="ARBA" id="ARBA00023012"/>
    </source>
</evidence>
<dbReference type="CDD" id="cd00130">
    <property type="entry name" value="PAS"/>
    <property type="match status" value="2"/>
</dbReference>
<evidence type="ECO:0000259" key="17">
    <source>
        <dbReference type="PROSITE" id="PS50109"/>
    </source>
</evidence>
<evidence type="ECO:0000256" key="5">
    <source>
        <dbReference type="ARBA" id="ARBA00022519"/>
    </source>
</evidence>
<dbReference type="InterPro" id="IPR000014">
    <property type="entry name" value="PAS"/>
</dbReference>
<dbReference type="Pfam" id="PF02518">
    <property type="entry name" value="HATPase_c"/>
    <property type="match status" value="1"/>
</dbReference>
<dbReference type="SMART" id="SM00091">
    <property type="entry name" value="PAS"/>
    <property type="match status" value="3"/>
</dbReference>
<evidence type="ECO:0000256" key="9">
    <source>
        <dbReference type="ARBA" id="ARBA00022737"/>
    </source>
</evidence>
<keyword evidence="9" id="KW-0677">Repeat</keyword>
<dbReference type="InterPro" id="IPR035965">
    <property type="entry name" value="PAS-like_dom_sf"/>
</dbReference>
<dbReference type="Gene3D" id="3.30.565.10">
    <property type="entry name" value="Histidine kinase-like ATPase, C-terminal domain"/>
    <property type="match status" value="1"/>
</dbReference>
<evidence type="ECO:0000256" key="2">
    <source>
        <dbReference type="ARBA" id="ARBA00004429"/>
    </source>
</evidence>
<keyword evidence="15" id="KW-0472">Membrane</keyword>
<protein>
    <recommendedName>
        <fullName evidence="3">histidine kinase</fullName>
        <ecNumber evidence="3">2.7.13.3</ecNumber>
    </recommendedName>
</protein>
<dbReference type="Proteomes" id="UP000590740">
    <property type="component" value="Unassembled WGS sequence"/>
</dbReference>
<dbReference type="InterPro" id="IPR003661">
    <property type="entry name" value="HisK_dim/P_dom"/>
</dbReference>
<dbReference type="InterPro" id="IPR003594">
    <property type="entry name" value="HATPase_dom"/>
</dbReference>
<evidence type="ECO:0000256" key="15">
    <source>
        <dbReference type="ARBA" id="ARBA00023136"/>
    </source>
</evidence>
<feature type="modified residue" description="4-aspartylphosphate" evidence="16">
    <location>
        <position position="56"/>
    </location>
</feature>
<keyword evidence="6 16" id="KW-0597">Phosphoprotein</keyword>
<evidence type="ECO:0000256" key="4">
    <source>
        <dbReference type="ARBA" id="ARBA00022475"/>
    </source>
</evidence>
<proteinExistence type="predicted"/>
<dbReference type="InterPro" id="IPR036097">
    <property type="entry name" value="HisK_dim/P_sf"/>
</dbReference>
<feature type="domain" description="Histidine kinase" evidence="17">
    <location>
        <begin position="533"/>
        <end position="755"/>
    </location>
</feature>
<dbReference type="SUPFAM" id="SSF47384">
    <property type="entry name" value="Homodimeric domain of signal transducing histidine kinase"/>
    <property type="match status" value="1"/>
</dbReference>
<dbReference type="Pfam" id="PF00512">
    <property type="entry name" value="HisKA"/>
    <property type="match status" value="1"/>
</dbReference>
<dbReference type="GO" id="GO:0005524">
    <property type="term" value="F:ATP binding"/>
    <property type="evidence" value="ECO:0007669"/>
    <property type="project" value="UniProtKB-KW"/>
</dbReference>
<dbReference type="CDD" id="cd00082">
    <property type="entry name" value="HisKA"/>
    <property type="match status" value="1"/>
</dbReference>
<comment type="subcellular location">
    <subcellularLocation>
        <location evidence="2">Cell inner membrane</location>
        <topology evidence="2">Multi-pass membrane protein</topology>
    </subcellularLocation>
</comment>
<evidence type="ECO:0000256" key="1">
    <source>
        <dbReference type="ARBA" id="ARBA00000085"/>
    </source>
</evidence>
<dbReference type="PROSITE" id="PS50109">
    <property type="entry name" value="HIS_KIN"/>
    <property type="match status" value="1"/>
</dbReference>
<gene>
    <name evidence="21" type="ORF">HNQ65_002477</name>
</gene>
<keyword evidence="7" id="KW-0808">Transferase</keyword>